<dbReference type="Pfam" id="PF10035">
    <property type="entry name" value="DUF2179"/>
    <property type="match status" value="1"/>
</dbReference>
<dbReference type="AlphaFoldDB" id="A0A1A6AI82"/>
<dbReference type="PATRIC" id="fig|1353534.3.peg.4064"/>
<dbReference type="Pfam" id="PF02588">
    <property type="entry name" value="YitT_membrane"/>
    <property type="match status" value="1"/>
</dbReference>
<reference evidence="8 9" key="1">
    <citation type="journal article" date="2012" name="Front. Microbiol.">
        <title>Draft Genome Sequence of the Virulent Strain 01-B526 of the Fish Pathogen Aeromonas salmonicida.</title>
        <authorList>
            <person name="Charette S.J."/>
            <person name="Brochu F."/>
            <person name="Boyle B."/>
            <person name="Filion G."/>
            <person name="Tanaka K.H."/>
            <person name="Derome N."/>
        </authorList>
    </citation>
    <scope>NUCLEOTIDE SEQUENCE [LARGE SCALE GENOMIC DNA]</scope>
    <source>
        <strain evidence="8 9">P11</strain>
    </source>
</reference>
<keyword evidence="9" id="KW-1185">Reference proteome</keyword>
<dbReference type="PIRSF" id="PIRSF006483">
    <property type="entry name" value="Membrane_protein_YitT"/>
    <property type="match status" value="1"/>
</dbReference>
<feature type="transmembrane region" description="Helical" evidence="6">
    <location>
        <begin position="116"/>
        <end position="133"/>
    </location>
</feature>
<evidence type="ECO:0000313" key="9">
    <source>
        <dbReference type="Proteomes" id="UP000093954"/>
    </source>
</evidence>
<dbReference type="InterPro" id="IPR003740">
    <property type="entry name" value="YitT"/>
</dbReference>
<dbReference type="InterPro" id="IPR015867">
    <property type="entry name" value="N-reg_PII/ATP_PRibTrfase_C"/>
</dbReference>
<feature type="transmembrane region" description="Helical" evidence="6">
    <location>
        <begin position="154"/>
        <end position="178"/>
    </location>
</feature>
<evidence type="ECO:0000256" key="6">
    <source>
        <dbReference type="SAM" id="Phobius"/>
    </source>
</evidence>
<dbReference type="InterPro" id="IPR019264">
    <property type="entry name" value="DUF2179"/>
</dbReference>
<dbReference type="EMBL" id="LROS01000079">
    <property type="protein sequence ID" value="OBR89728.1"/>
    <property type="molecule type" value="Genomic_DNA"/>
</dbReference>
<sequence>MATGTMKKKHNRRVSIAIRILLMLVGACLDAVGLKFFLIPNDVIDGGISGISIMVSHFTSVPLGVFILLFNIPFIIIGYKNIGKDFTIATFFSVISLSVMTSVFNPKIGVTNDPLLAAIFGGIILGIGVGLMIRSGGSSDGTEIVAIFLDKKSGFSVGEIVMCFNVFILGSAGFAFGWDRAMYSLVAYFIASKAIDVTSQGIDESRSVMIISDEHEEITDRILKESGRGITLIKGEGGYSNLPTNVIFVIVSRLEISRLKSIVNDIDDDALIVMQSVEVSGKNFQK</sequence>
<evidence type="ECO:0000256" key="3">
    <source>
        <dbReference type="ARBA" id="ARBA00022692"/>
    </source>
</evidence>
<keyword evidence="3 6" id="KW-0812">Transmembrane</keyword>
<evidence type="ECO:0000256" key="1">
    <source>
        <dbReference type="ARBA" id="ARBA00004651"/>
    </source>
</evidence>
<evidence type="ECO:0000256" key="4">
    <source>
        <dbReference type="ARBA" id="ARBA00022989"/>
    </source>
</evidence>
<accession>A0A1A6AI82</accession>
<evidence type="ECO:0000313" key="8">
    <source>
        <dbReference type="EMBL" id="OBR89728.1"/>
    </source>
</evidence>
<name>A0A1A6AI82_9CLOT</name>
<dbReference type="GO" id="GO:0005886">
    <property type="term" value="C:plasma membrane"/>
    <property type="evidence" value="ECO:0007669"/>
    <property type="project" value="UniProtKB-SubCell"/>
</dbReference>
<protein>
    <recommendedName>
        <fullName evidence="7">DUF2179 domain-containing protein</fullName>
    </recommendedName>
</protein>
<dbReference type="PANTHER" id="PTHR33545">
    <property type="entry name" value="UPF0750 MEMBRANE PROTEIN YITT-RELATED"/>
    <property type="match status" value="1"/>
</dbReference>
<feature type="transmembrane region" description="Helical" evidence="6">
    <location>
        <begin position="86"/>
        <end position="104"/>
    </location>
</feature>
<keyword evidence="4 6" id="KW-1133">Transmembrane helix</keyword>
<evidence type="ECO:0000256" key="2">
    <source>
        <dbReference type="ARBA" id="ARBA00022475"/>
    </source>
</evidence>
<dbReference type="InterPro" id="IPR051461">
    <property type="entry name" value="UPF0750_membrane"/>
</dbReference>
<comment type="subcellular location">
    <subcellularLocation>
        <location evidence="1">Cell membrane</location>
        <topology evidence="1">Multi-pass membrane protein</topology>
    </subcellularLocation>
</comment>
<organism evidence="8 9">
    <name type="scientific">Clostridium ragsdalei P11</name>
    <dbReference type="NCBI Taxonomy" id="1353534"/>
    <lineage>
        <taxon>Bacteria</taxon>
        <taxon>Bacillati</taxon>
        <taxon>Bacillota</taxon>
        <taxon>Clostridia</taxon>
        <taxon>Eubacteriales</taxon>
        <taxon>Clostridiaceae</taxon>
        <taxon>Clostridium</taxon>
    </lineage>
</organism>
<proteinExistence type="predicted"/>
<evidence type="ECO:0000259" key="7">
    <source>
        <dbReference type="Pfam" id="PF10035"/>
    </source>
</evidence>
<gene>
    <name evidence="8" type="ORF">CLRAG_39900</name>
</gene>
<dbReference type="PANTHER" id="PTHR33545:SF3">
    <property type="entry name" value="UPF0750 MEMBRANE PROTEIN YQFU"/>
    <property type="match status" value="1"/>
</dbReference>
<keyword evidence="5 6" id="KW-0472">Membrane</keyword>
<comment type="caution">
    <text evidence="8">The sequence shown here is derived from an EMBL/GenBank/DDBJ whole genome shotgun (WGS) entry which is preliminary data.</text>
</comment>
<dbReference type="CDD" id="cd16380">
    <property type="entry name" value="YitT_C"/>
    <property type="match status" value="1"/>
</dbReference>
<keyword evidence="2" id="KW-1003">Cell membrane</keyword>
<evidence type="ECO:0000256" key="5">
    <source>
        <dbReference type="ARBA" id="ARBA00023136"/>
    </source>
</evidence>
<feature type="transmembrane region" description="Helical" evidence="6">
    <location>
        <begin position="58"/>
        <end position="79"/>
    </location>
</feature>
<feature type="domain" description="DUF2179" evidence="7">
    <location>
        <begin position="228"/>
        <end position="278"/>
    </location>
</feature>
<dbReference type="Proteomes" id="UP000093954">
    <property type="component" value="Unassembled WGS sequence"/>
</dbReference>
<feature type="transmembrane region" description="Helical" evidence="6">
    <location>
        <begin position="16"/>
        <end position="38"/>
    </location>
</feature>
<dbReference type="Gene3D" id="3.30.70.120">
    <property type="match status" value="1"/>
</dbReference>